<sequence length="752" mass="83384">MASITQSPVTFTGASATASDLLRSSSNGVCGVPLKALGRLRLGAKRRDFTVTAKIRKVKKHEYPWPDNPDPNVKGGVLSHLSPFKPLKEKPKPVTLAFEKPLMDLQKKIIDVRKMANETGLDFTDQISSLETKYLQALKDLYTHLTPIQRVNIARHPNRPTFLDHVFSITDKFVELHGDRAGYDDPAIVTGIGTIDGRRYMFMGHQKGRNTKENIQRNFGMPTPHGYRKAMRMMYYADHHGFPIITFIDTPGAFADLKSEELGQGEAIAHNLRTMFGLKVPIVSIVIGEGGSGGALAIGCANKLLMLENAVFYVASPEACAAILWKSAKASPKAAEKLKITATELCKLQIADAIIPEPLGGAHADPSWTSQQIKKAINESMDELMTMDTEELLKHRSLKFRKLGGFQEGIPIDPNLKANMKKKDEPIIQMENLEGEVEKLKQQILSAKDSTTTPPELGLNEMIEKLKRELDREYDEAVEAIGLSDKLVMLREEMAKAELQGQSLHPLQYKIDKLAGELERALPTAPNYASLTYKRDMLKEIMKAKILGEQTKKAALIKDEMNKRYKEIIDRPHIKAKFEALKAEVEATGSPPDNKQKENIINLKKEIEFELINALRSLGLDVEAKGLVTEKLRKLASFPDIKTKIEELDQGIHKEIEAAVKSSPDLQSKIELLEKEGETPNSETKYKIEALKQEIEQNLAAALTSSPLASKYEELKEEISQAVESPGGNKGLNESSSKHGGSTGANAERTCV</sequence>
<organism evidence="14 15">
    <name type="scientific">Dillenia turbinata</name>
    <dbReference type="NCBI Taxonomy" id="194707"/>
    <lineage>
        <taxon>Eukaryota</taxon>
        <taxon>Viridiplantae</taxon>
        <taxon>Streptophyta</taxon>
        <taxon>Embryophyta</taxon>
        <taxon>Tracheophyta</taxon>
        <taxon>Spermatophyta</taxon>
        <taxon>Magnoliopsida</taxon>
        <taxon>eudicotyledons</taxon>
        <taxon>Gunneridae</taxon>
        <taxon>Pentapetalae</taxon>
        <taxon>Dilleniales</taxon>
        <taxon>Dilleniaceae</taxon>
        <taxon>Dillenia</taxon>
    </lineage>
</organism>
<dbReference type="Pfam" id="PF03255">
    <property type="entry name" value="ACCA"/>
    <property type="match status" value="1"/>
</dbReference>
<evidence type="ECO:0000256" key="9">
    <source>
        <dbReference type="ARBA" id="ARBA00023160"/>
    </source>
</evidence>
<dbReference type="EC" id="2.1.3.15" evidence="2"/>
<evidence type="ECO:0000256" key="1">
    <source>
        <dbReference type="ARBA" id="ARBA00004956"/>
    </source>
</evidence>
<evidence type="ECO:0000256" key="12">
    <source>
        <dbReference type="SAM" id="MobiDB-lite"/>
    </source>
</evidence>
<evidence type="ECO:0000256" key="5">
    <source>
        <dbReference type="ARBA" id="ARBA00022741"/>
    </source>
</evidence>
<keyword evidence="7" id="KW-0067">ATP-binding</keyword>
<evidence type="ECO:0000313" key="14">
    <source>
        <dbReference type="EMBL" id="KAK6943551.1"/>
    </source>
</evidence>
<keyword evidence="5" id="KW-0547">Nucleotide-binding</keyword>
<dbReference type="GO" id="GO:0003989">
    <property type="term" value="F:acetyl-CoA carboxylase activity"/>
    <property type="evidence" value="ECO:0007669"/>
    <property type="project" value="InterPro"/>
</dbReference>
<dbReference type="EMBL" id="JBAMMX010000003">
    <property type="protein sequence ID" value="KAK6943551.1"/>
    <property type="molecule type" value="Genomic_DNA"/>
</dbReference>
<evidence type="ECO:0000256" key="3">
    <source>
        <dbReference type="ARBA" id="ARBA00022516"/>
    </source>
</evidence>
<dbReference type="InterPro" id="IPR029045">
    <property type="entry name" value="ClpP/crotonase-like_dom_sf"/>
</dbReference>
<dbReference type="PANTHER" id="PTHR42853:SF3">
    <property type="entry name" value="ACETYL-COENZYME A CARBOXYLASE CARBOXYL TRANSFERASE SUBUNIT ALPHA, CHLOROPLASTIC"/>
    <property type="match status" value="1"/>
</dbReference>
<dbReference type="PROSITE" id="PS50989">
    <property type="entry name" value="COA_CT_CTER"/>
    <property type="match status" value="1"/>
</dbReference>
<dbReference type="InterPro" id="IPR001095">
    <property type="entry name" value="Acetyl_CoA_COase_a_su"/>
</dbReference>
<evidence type="ECO:0000256" key="4">
    <source>
        <dbReference type="ARBA" id="ARBA00022679"/>
    </source>
</evidence>
<dbReference type="PRINTS" id="PR01069">
    <property type="entry name" value="ACCCTRFRASEA"/>
</dbReference>
<proteinExistence type="inferred from homology"/>
<reference evidence="14 15" key="1">
    <citation type="submission" date="2023-12" db="EMBL/GenBank/DDBJ databases">
        <title>A high-quality genome assembly for Dillenia turbinata (Dilleniales).</title>
        <authorList>
            <person name="Chanderbali A."/>
        </authorList>
    </citation>
    <scope>NUCLEOTIDE SEQUENCE [LARGE SCALE GENOMIC DNA]</scope>
    <source>
        <strain evidence="14">LSX21</strain>
        <tissue evidence="14">Leaf</tissue>
    </source>
</reference>
<feature type="domain" description="CoA carboxyltransferase C-terminal" evidence="13">
    <location>
        <begin position="130"/>
        <end position="383"/>
    </location>
</feature>
<dbReference type="NCBIfam" id="NF004344">
    <property type="entry name" value="PRK05724.1"/>
    <property type="match status" value="1"/>
</dbReference>
<evidence type="ECO:0000313" key="15">
    <source>
        <dbReference type="Proteomes" id="UP001370490"/>
    </source>
</evidence>
<dbReference type="AlphaFoldDB" id="A0AAN8W7X9"/>
<comment type="caution">
    <text evidence="14">The sequence shown here is derived from an EMBL/GenBank/DDBJ whole genome shotgun (WGS) entry which is preliminary data.</text>
</comment>
<dbReference type="SUPFAM" id="SSF52096">
    <property type="entry name" value="ClpP/crotonase"/>
    <property type="match status" value="1"/>
</dbReference>
<keyword evidence="4" id="KW-0808">Transferase</keyword>
<protein>
    <recommendedName>
        <fullName evidence="2">acetyl-CoA carboxytransferase</fullName>
        <ecNumber evidence="2">2.1.3.15</ecNumber>
    </recommendedName>
</protein>
<dbReference type="PANTHER" id="PTHR42853">
    <property type="entry name" value="ACETYL-COENZYME A CARBOXYLASE CARBOXYL TRANSFERASE SUBUNIT ALPHA"/>
    <property type="match status" value="1"/>
</dbReference>
<dbReference type="Proteomes" id="UP001370490">
    <property type="component" value="Unassembled WGS sequence"/>
</dbReference>
<dbReference type="NCBIfam" id="TIGR00513">
    <property type="entry name" value="accA"/>
    <property type="match status" value="1"/>
</dbReference>
<keyword evidence="3" id="KW-0444">Lipid biosynthesis</keyword>
<keyword evidence="9" id="KW-0275">Fatty acid biosynthesis</keyword>
<dbReference type="NCBIfam" id="NF041504">
    <property type="entry name" value="AccA_sub"/>
    <property type="match status" value="1"/>
</dbReference>
<gene>
    <name evidence="14" type="ORF">RJ641_024653</name>
</gene>
<evidence type="ECO:0000256" key="2">
    <source>
        <dbReference type="ARBA" id="ARBA00011883"/>
    </source>
</evidence>
<dbReference type="Gene3D" id="3.90.226.10">
    <property type="entry name" value="2-enoyl-CoA Hydratase, Chain A, domain 1"/>
    <property type="match status" value="1"/>
</dbReference>
<evidence type="ECO:0000256" key="11">
    <source>
        <dbReference type="SAM" id="Coils"/>
    </source>
</evidence>
<name>A0AAN8W7X9_9MAGN</name>
<keyword evidence="8" id="KW-0443">Lipid metabolism</keyword>
<feature type="region of interest" description="Disordered" evidence="12">
    <location>
        <begin position="717"/>
        <end position="752"/>
    </location>
</feature>
<dbReference type="GO" id="GO:0016743">
    <property type="term" value="F:carboxyl- or carbamoyltransferase activity"/>
    <property type="evidence" value="ECO:0007669"/>
    <property type="project" value="InterPro"/>
</dbReference>
<dbReference type="HAMAP" id="MF_00823">
    <property type="entry name" value="AcetylCoA_CT_alpha"/>
    <property type="match status" value="1"/>
</dbReference>
<evidence type="ECO:0000256" key="7">
    <source>
        <dbReference type="ARBA" id="ARBA00022840"/>
    </source>
</evidence>
<evidence type="ECO:0000256" key="6">
    <source>
        <dbReference type="ARBA" id="ARBA00022832"/>
    </source>
</evidence>
<comment type="catalytic activity">
    <reaction evidence="10">
        <text>N(6)-carboxybiotinyl-L-lysyl-[protein] + acetyl-CoA = N(6)-biotinyl-L-lysyl-[protein] + malonyl-CoA</text>
        <dbReference type="Rhea" id="RHEA:54728"/>
        <dbReference type="Rhea" id="RHEA-COMP:10505"/>
        <dbReference type="Rhea" id="RHEA-COMP:10506"/>
        <dbReference type="ChEBI" id="CHEBI:57288"/>
        <dbReference type="ChEBI" id="CHEBI:57384"/>
        <dbReference type="ChEBI" id="CHEBI:83144"/>
        <dbReference type="ChEBI" id="CHEBI:83145"/>
        <dbReference type="EC" id="2.1.3.15"/>
    </reaction>
</comment>
<accession>A0AAN8W7X9</accession>
<keyword evidence="6" id="KW-0276">Fatty acid metabolism</keyword>
<dbReference type="GO" id="GO:0005524">
    <property type="term" value="F:ATP binding"/>
    <property type="evidence" value="ECO:0007669"/>
    <property type="project" value="UniProtKB-KW"/>
</dbReference>
<comment type="pathway">
    <text evidence="1">Lipid metabolism; malonyl-CoA biosynthesis; malonyl-CoA from acetyl-CoA: step 1/1.</text>
</comment>
<evidence type="ECO:0000256" key="10">
    <source>
        <dbReference type="ARBA" id="ARBA00049152"/>
    </source>
</evidence>
<keyword evidence="15" id="KW-1185">Reference proteome</keyword>
<dbReference type="GO" id="GO:0009317">
    <property type="term" value="C:acetyl-CoA carboxylase complex"/>
    <property type="evidence" value="ECO:0007669"/>
    <property type="project" value="InterPro"/>
</dbReference>
<keyword evidence="11" id="KW-0175">Coiled coil</keyword>
<evidence type="ECO:0000259" key="13">
    <source>
        <dbReference type="PROSITE" id="PS50989"/>
    </source>
</evidence>
<dbReference type="InterPro" id="IPR011763">
    <property type="entry name" value="COA_CT_C"/>
</dbReference>
<feature type="coiled-coil region" evidence="11">
    <location>
        <begin position="423"/>
        <end position="500"/>
    </location>
</feature>
<evidence type="ECO:0000256" key="8">
    <source>
        <dbReference type="ARBA" id="ARBA00023098"/>
    </source>
</evidence>
<dbReference type="GO" id="GO:0006633">
    <property type="term" value="P:fatty acid biosynthetic process"/>
    <property type="evidence" value="ECO:0007669"/>
    <property type="project" value="UniProtKB-KW"/>
</dbReference>